<gene>
    <name evidence="2" type="ORF">SAMN05421820_1072</name>
</gene>
<dbReference type="EMBL" id="FNGY01000007">
    <property type="protein sequence ID" value="SDN28839.1"/>
    <property type="molecule type" value="Genomic_DNA"/>
</dbReference>
<keyword evidence="1" id="KW-0472">Membrane</keyword>
<name>A0A1H0A5B2_9SPHI</name>
<keyword evidence="3" id="KW-1185">Reference proteome</keyword>
<keyword evidence="1" id="KW-1133">Transmembrane helix</keyword>
<dbReference type="Proteomes" id="UP000183200">
    <property type="component" value="Unassembled WGS sequence"/>
</dbReference>
<protein>
    <submittedName>
        <fullName evidence="2">Uncharacterized protein</fullName>
    </submittedName>
</protein>
<sequence length="93" mass="10707">MDIFVHTSCGSFISLYAFIYSFCSLMKKIALYIAGCIIAVCSMFLSTFLIALFSGDPVNYNFDRYFWIAVFSFGLCLGYFLSRDKISDYWTED</sequence>
<evidence type="ECO:0000313" key="2">
    <source>
        <dbReference type="EMBL" id="SDN28839.1"/>
    </source>
</evidence>
<accession>A0A1H0A5B2</accession>
<proteinExistence type="predicted"/>
<feature type="transmembrane region" description="Helical" evidence="1">
    <location>
        <begin position="65"/>
        <end position="82"/>
    </location>
</feature>
<feature type="transmembrane region" description="Helical" evidence="1">
    <location>
        <begin position="29"/>
        <end position="53"/>
    </location>
</feature>
<organism evidence="2 3">
    <name type="scientific">Pedobacter steynii</name>
    <dbReference type="NCBI Taxonomy" id="430522"/>
    <lineage>
        <taxon>Bacteria</taxon>
        <taxon>Pseudomonadati</taxon>
        <taxon>Bacteroidota</taxon>
        <taxon>Sphingobacteriia</taxon>
        <taxon>Sphingobacteriales</taxon>
        <taxon>Sphingobacteriaceae</taxon>
        <taxon>Pedobacter</taxon>
    </lineage>
</organism>
<dbReference type="AlphaFoldDB" id="A0A1H0A5B2"/>
<reference evidence="3" key="1">
    <citation type="submission" date="2016-10" db="EMBL/GenBank/DDBJ databases">
        <authorList>
            <person name="Varghese N."/>
            <person name="Submissions S."/>
        </authorList>
    </citation>
    <scope>NUCLEOTIDE SEQUENCE [LARGE SCALE GENOMIC DNA]</scope>
    <source>
        <strain evidence="3">DSM 19110</strain>
    </source>
</reference>
<keyword evidence="1" id="KW-0812">Transmembrane</keyword>
<evidence type="ECO:0000256" key="1">
    <source>
        <dbReference type="SAM" id="Phobius"/>
    </source>
</evidence>
<evidence type="ECO:0000313" key="3">
    <source>
        <dbReference type="Proteomes" id="UP000183200"/>
    </source>
</evidence>